<reference evidence="2" key="1">
    <citation type="journal article" date="2011" name="Nat. Biotechnol.">
        <title>The genomic sequence of the Chinese hamster ovary (CHO)-K1 cell line.</title>
        <authorList>
            <person name="Xu X."/>
            <person name="Nagarajan H."/>
            <person name="Lewis N.E."/>
            <person name="Pan S."/>
            <person name="Cai Z."/>
            <person name="Liu X."/>
            <person name="Chen W."/>
            <person name="Xie M."/>
            <person name="Wang W."/>
            <person name="Hammond S."/>
            <person name="Andersen M.R."/>
            <person name="Neff N."/>
            <person name="Passarelli B."/>
            <person name="Koh W."/>
            <person name="Fan H.C."/>
            <person name="Wang J."/>
            <person name="Gui Y."/>
            <person name="Lee K.H."/>
            <person name="Betenbaugh M.J."/>
            <person name="Quake S.R."/>
            <person name="Famili I."/>
            <person name="Palsson B.O."/>
            <person name="Wang J."/>
        </authorList>
    </citation>
    <scope>NUCLEOTIDE SEQUENCE [LARGE SCALE GENOMIC DNA]</scope>
    <source>
        <strain evidence="2">CHO K1 cell line</strain>
    </source>
</reference>
<dbReference type="Proteomes" id="UP000001075">
    <property type="component" value="Unassembled WGS sequence"/>
</dbReference>
<dbReference type="EMBL" id="JH000597">
    <property type="protein sequence ID" value="EGW00327.1"/>
    <property type="molecule type" value="Genomic_DNA"/>
</dbReference>
<organism evidence="1 2">
    <name type="scientific">Cricetulus griseus</name>
    <name type="common">Chinese hamster</name>
    <name type="synonym">Cricetulus barabensis griseus</name>
    <dbReference type="NCBI Taxonomy" id="10029"/>
    <lineage>
        <taxon>Eukaryota</taxon>
        <taxon>Metazoa</taxon>
        <taxon>Chordata</taxon>
        <taxon>Craniata</taxon>
        <taxon>Vertebrata</taxon>
        <taxon>Euteleostomi</taxon>
        <taxon>Mammalia</taxon>
        <taxon>Eutheria</taxon>
        <taxon>Euarchontoglires</taxon>
        <taxon>Glires</taxon>
        <taxon>Rodentia</taxon>
        <taxon>Myomorpha</taxon>
        <taxon>Muroidea</taxon>
        <taxon>Cricetidae</taxon>
        <taxon>Cricetinae</taxon>
        <taxon>Cricetulus</taxon>
    </lineage>
</organism>
<dbReference type="InParanoid" id="G3HQ30"/>
<sequence>MFSPVIPILSKVGLRPYSAPTVDCEMVHIIKGNRHTPVLKVKSLFSWLLFLLPHLAEPQH</sequence>
<evidence type="ECO:0000313" key="1">
    <source>
        <dbReference type="EMBL" id="EGW00327.1"/>
    </source>
</evidence>
<protein>
    <submittedName>
        <fullName evidence="1">Uncharacterized protein</fullName>
    </submittedName>
</protein>
<gene>
    <name evidence="1" type="ORF">I79_012921</name>
</gene>
<evidence type="ECO:0000313" key="2">
    <source>
        <dbReference type="Proteomes" id="UP000001075"/>
    </source>
</evidence>
<name>G3HQ30_CRIGR</name>
<accession>G3HQ30</accession>
<proteinExistence type="predicted"/>
<dbReference type="AlphaFoldDB" id="G3HQ30"/>